<evidence type="ECO:0000256" key="2">
    <source>
        <dbReference type="ARBA" id="ARBA00022670"/>
    </source>
</evidence>
<feature type="compositionally biased region" description="Basic and acidic residues" evidence="7">
    <location>
        <begin position="106"/>
        <end position="125"/>
    </location>
</feature>
<sequence length="953" mass="110571">MSSKTYKPEEYKKTQKSRYNPGISPNQQNGSDALKNSQNEKKDGKIDNRKYDNNIKSSYRKLETDKIPEGYRVVEAPPNQEEIIKSLKQSQVNQGTSLDNNTKAYNENEYKKRQEQGDENSKKSEQNSPNSYSYQYKQQNSQRATSSTYQYNKNQYQQYQKQGSKVSMDSKNQIISKNKFENENDDDYIPPPKSKSIRNSQQVQKVQQQAQTQQQQNVYYEYKSNISSNNVKNNNNINNQHIQPRQIQSINTISEKNESAFNSIKDNSTQQQIKGSFGQNQNIIQQDEPQTQFRQVTSYLTKEERFSNLNQNQNFDQNNNNTQEKIQGNLDQIKEESSRGNITSQIIRQSNNSYLQSQRGANQSISIGETKNSGIQQQFQQNQNQNENQQLFQLRSEQRKDSYKIQAKQSPLKQSGFQIQEQKKSLQSQQNPGQQDVFVKQPSQNNLYTNFYNNNINNDHNSSNYQFNANQKWYQNSFLTKKQIVDKNITIQEIRNTLNQKDQFFTDSEFPPTAENIGGDYNYATWRRINEVYQNPQLFLHDQDIDATDLQQGNLGNGYFLAALTALVEYDQQIVYDLFQFNDQIEEKGLYSASLCWVGKWEKVIVDNYFPMTGKNPSFSRSRKNLVWVMIIEKIWAKLHGSYCQIDAGLSKELLHDLTGAPSRTFFINPSDRNSYIDCWNRIRFAQEQQYIITASSLKKNGDTDLGFGVCANQCFVILQSMETQIDGQLVRILRLRNSWNINNWKQISGENDPFLKSVPEKLKEQLEYNGRNNQDGLFLIEYNDFVNLFESIQICYAQKNALSTGIRFQGSNQGTCFKVNIEEPGIYQFQVHQRSIRCAPFEIQDNLSPSNFYNKLSLIICPENNPRQCIIAVQGNQRDLASFRLIDDIQTIQAGVYYVYVEVEKSAYNSQECGFSVYGLRKVEIQQVENATLGTFAQESSQTCKNVLIEKY</sequence>
<feature type="domain" description="Calpain catalytic" evidence="8">
    <location>
        <begin position="504"/>
        <end position="799"/>
    </location>
</feature>
<feature type="compositionally biased region" description="Basic and acidic residues" evidence="7">
    <location>
        <begin position="60"/>
        <end position="69"/>
    </location>
</feature>
<proteinExistence type="inferred from homology"/>
<dbReference type="InterPro" id="IPR022684">
    <property type="entry name" value="Calpain_cysteine_protease"/>
</dbReference>
<feature type="compositionally biased region" description="Basic and acidic residues" evidence="7">
    <location>
        <begin position="1"/>
        <end position="13"/>
    </location>
</feature>
<name>A0A0V0QM56_PSEPJ</name>
<comment type="caution">
    <text evidence="9">The sequence shown here is derived from an EMBL/GenBank/DDBJ whole genome shotgun (WGS) entry which is preliminary data.</text>
</comment>
<feature type="region of interest" description="Disordered" evidence="7">
    <location>
        <begin position="407"/>
        <end position="434"/>
    </location>
</feature>
<protein>
    <recommendedName>
        <fullName evidence="8">Calpain catalytic domain-containing protein</fullName>
    </recommendedName>
</protein>
<dbReference type="GO" id="GO:0004198">
    <property type="term" value="F:calcium-dependent cysteine-type endopeptidase activity"/>
    <property type="evidence" value="ECO:0007669"/>
    <property type="project" value="InterPro"/>
</dbReference>
<dbReference type="InterPro" id="IPR038765">
    <property type="entry name" value="Papain-like_cys_pep_sf"/>
</dbReference>
<reference evidence="9 10" key="1">
    <citation type="journal article" date="2015" name="Sci. Rep.">
        <title>Genome of the facultative scuticociliatosis pathogen Pseudocohnilembus persalinus provides insight into its virulence through horizontal gene transfer.</title>
        <authorList>
            <person name="Xiong J."/>
            <person name="Wang G."/>
            <person name="Cheng J."/>
            <person name="Tian M."/>
            <person name="Pan X."/>
            <person name="Warren A."/>
            <person name="Jiang C."/>
            <person name="Yuan D."/>
            <person name="Miao W."/>
        </authorList>
    </citation>
    <scope>NUCLEOTIDE SEQUENCE [LARGE SCALE GENOMIC DNA]</scope>
    <source>
        <strain evidence="9">36N120E</strain>
    </source>
</reference>
<comment type="similarity">
    <text evidence="1">Belongs to the peptidase C2 family.</text>
</comment>
<dbReference type="SUPFAM" id="SSF54001">
    <property type="entry name" value="Cysteine proteinases"/>
    <property type="match status" value="1"/>
</dbReference>
<evidence type="ECO:0000256" key="5">
    <source>
        <dbReference type="PIRSR" id="PIRSR622684-1"/>
    </source>
</evidence>
<evidence type="ECO:0000259" key="8">
    <source>
        <dbReference type="PROSITE" id="PS50203"/>
    </source>
</evidence>
<dbReference type="Proteomes" id="UP000054937">
    <property type="component" value="Unassembled WGS sequence"/>
</dbReference>
<keyword evidence="2" id="KW-0645">Protease</keyword>
<dbReference type="InParanoid" id="A0A0V0QM56"/>
<dbReference type="PRINTS" id="PR00704">
    <property type="entry name" value="CALPAIN"/>
</dbReference>
<dbReference type="PROSITE" id="PS50203">
    <property type="entry name" value="CALPAIN_CAT"/>
    <property type="match status" value="1"/>
</dbReference>
<comment type="caution">
    <text evidence="6">Lacks conserved residue(s) required for the propagation of feature annotation.</text>
</comment>
<feature type="compositionally biased region" description="Polar residues" evidence="7">
    <location>
        <begin position="23"/>
        <end position="37"/>
    </location>
</feature>
<evidence type="ECO:0000256" key="3">
    <source>
        <dbReference type="ARBA" id="ARBA00022801"/>
    </source>
</evidence>
<evidence type="ECO:0000256" key="6">
    <source>
        <dbReference type="PROSITE-ProRule" id="PRU00239"/>
    </source>
</evidence>
<dbReference type="PANTHER" id="PTHR10183">
    <property type="entry name" value="CALPAIN"/>
    <property type="match status" value="1"/>
</dbReference>
<evidence type="ECO:0000256" key="1">
    <source>
        <dbReference type="ARBA" id="ARBA00007623"/>
    </source>
</evidence>
<feature type="compositionally biased region" description="Low complexity" evidence="7">
    <location>
        <begin position="126"/>
        <end position="142"/>
    </location>
</feature>
<evidence type="ECO:0000256" key="7">
    <source>
        <dbReference type="SAM" id="MobiDB-lite"/>
    </source>
</evidence>
<evidence type="ECO:0000313" key="10">
    <source>
        <dbReference type="Proteomes" id="UP000054937"/>
    </source>
</evidence>
<keyword evidence="4" id="KW-0788">Thiol protease</keyword>
<accession>A0A0V0QM56</accession>
<keyword evidence="3" id="KW-0378">Hydrolase</keyword>
<dbReference type="Pfam" id="PF00648">
    <property type="entry name" value="Peptidase_C2"/>
    <property type="match status" value="1"/>
</dbReference>
<dbReference type="AlphaFoldDB" id="A0A0V0QM56"/>
<dbReference type="SMART" id="SM00230">
    <property type="entry name" value="CysPc"/>
    <property type="match status" value="1"/>
</dbReference>
<dbReference type="GO" id="GO:0006508">
    <property type="term" value="P:proteolysis"/>
    <property type="evidence" value="ECO:0007669"/>
    <property type="project" value="UniProtKB-KW"/>
</dbReference>
<feature type="compositionally biased region" description="Basic and acidic residues" evidence="7">
    <location>
        <begin position="38"/>
        <end position="53"/>
    </location>
</feature>
<gene>
    <name evidence="9" type="ORF">PPERSA_08120</name>
</gene>
<dbReference type="Gene3D" id="3.90.70.10">
    <property type="entry name" value="Cysteine proteinases"/>
    <property type="match status" value="1"/>
</dbReference>
<dbReference type="EMBL" id="LDAU01000145">
    <property type="protein sequence ID" value="KRX03045.1"/>
    <property type="molecule type" value="Genomic_DNA"/>
</dbReference>
<dbReference type="PANTHER" id="PTHR10183:SF379">
    <property type="entry name" value="CALPAIN-5"/>
    <property type="match status" value="1"/>
</dbReference>
<dbReference type="OrthoDB" id="167576at2759"/>
<evidence type="ECO:0000313" key="9">
    <source>
        <dbReference type="EMBL" id="KRX03045.1"/>
    </source>
</evidence>
<organism evidence="9 10">
    <name type="scientific">Pseudocohnilembus persalinus</name>
    <name type="common">Ciliate</name>
    <dbReference type="NCBI Taxonomy" id="266149"/>
    <lineage>
        <taxon>Eukaryota</taxon>
        <taxon>Sar</taxon>
        <taxon>Alveolata</taxon>
        <taxon>Ciliophora</taxon>
        <taxon>Intramacronucleata</taxon>
        <taxon>Oligohymenophorea</taxon>
        <taxon>Scuticociliatia</taxon>
        <taxon>Philasterida</taxon>
        <taxon>Pseudocohnilembidae</taxon>
        <taxon>Pseudocohnilembus</taxon>
    </lineage>
</organism>
<evidence type="ECO:0000256" key="4">
    <source>
        <dbReference type="ARBA" id="ARBA00022807"/>
    </source>
</evidence>
<feature type="active site" evidence="5">
    <location>
        <position position="738"/>
    </location>
</feature>
<dbReference type="InterPro" id="IPR001300">
    <property type="entry name" value="Peptidase_C2_calpain_cat"/>
</dbReference>
<feature type="compositionally biased region" description="Polar residues" evidence="7">
    <location>
        <begin position="87"/>
        <end position="105"/>
    </location>
</feature>
<feature type="region of interest" description="Disordered" evidence="7">
    <location>
        <begin position="1"/>
        <end position="147"/>
    </location>
</feature>
<keyword evidence="10" id="KW-1185">Reference proteome</keyword>
<feature type="region of interest" description="Disordered" evidence="7">
    <location>
        <begin position="177"/>
        <end position="200"/>
    </location>
</feature>